<name>A0A8H3ZR29_9PEZI</name>
<dbReference type="InterPro" id="IPR036861">
    <property type="entry name" value="Endochitinase-like_sf"/>
</dbReference>
<protein>
    <submittedName>
        <fullName evidence="3">Glycosyl hydrolase family 18</fullName>
    </submittedName>
</protein>
<accession>A0A8H3ZR29</accession>
<comment type="caution">
    <text evidence="3">The sequence shown here is derived from an EMBL/GenBank/DDBJ whole genome shotgun (WGS) entry which is preliminary data.</text>
</comment>
<dbReference type="Gene3D" id="3.30.60.10">
    <property type="entry name" value="Endochitinase-like"/>
    <property type="match status" value="1"/>
</dbReference>
<dbReference type="Proteomes" id="UP000434172">
    <property type="component" value="Unassembled WGS sequence"/>
</dbReference>
<dbReference type="EMBL" id="WOWK01000043">
    <property type="protein sequence ID" value="KAF0324502.1"/>
    <property type="molecule type" value="Genomic_DNA"/>
</dbReference>
<dbReference type="AlphaFoldDB" id="A0A8H3ZR29"/>
<sequence length="256" mass="27684">MPYAVHGLRVTVAPPQGWCGNTDAHCSTGCQSGSCKDKGTSTKPTTSAGGSGSTPTKSSVATPTATEEAWDMNYNWENHFANAQKCIFYKPPKWEATQNDCNEVCIESNEANHELGVTTSATCVGFYPANKKIPWESVGKGLSGYVAPGITCYVYIHSFKLVLEEGLEFIPEGKAMSAGMKALVNAAKLFKWTYSTVDAVNAFTHWLHPCDTDFVPKDFEDVFDKLTSISDEVVGWVKPSKVAKGSGKKGDKGYPN</sequence>
<evidence type="ECO:0000256" key="2">
    <source>
        <dbReference type="SAM" id="MobiDB-lite"/>
    </source>
</evidence>
<evidence type="ECO:0000313" key="3">
    <source>
        <dbReference type="EMBL" id="KAF0324502.1"/>
    </source>
</evidence>
<feature type="region of interest" description="Disordered" evidence="2">
    <location>
        <begin position="33"/>
        <end position="64"/>
    </location>
</feature>
<keyword evidence="3" id="KW-0378">Hydrolase</keyword>
<dbReference type="GO" id="GO:0008061">
    <property type="term" value="F:chitin binding"/>
    <property type="evidence" value="ECO:0007669"/>
    <property type="project" value="UniProtKB-KW"/>
</dbReference>
<keyword evidence="4" id="KW-1185">Reference proteome</keyword>
<evidence type="ECO:0000256" key="1">
    <source>
        <dbReference type="ARBA" id="ARBA00022669"/>
    </source>
</evidence>
<dbReference type="CDD" id="cd00035">
    <property type="entry name" value="ChtBD1"/>
    <property type="match status" value="1"/>
</dbReference>
<feature type="compositionally biased region" description="Low complexity" evidence="2">
    <location>
        <begin position="41"/>
        <end position="59"/>
    </location>
</feature>
<evidence type="ECO:0000313" key="4">
    <source>
        <dbReference type="Proteomes" id="UP000434172"/>
    </source>
</evidence>
<organism evidence="3 4">
    <name type="scientific">Colletotrichum asianum</name>
    <dbReference type="NCBI Taxonomy" id="702518"/>
    <lineage>
        <taxon>Eukaryota</taxon>
        <taxon>Fungi</taxon>
        <taxon>Dikarya</taxon>
        <taxon>Ascomycota</taxon>
        <taxon>Pezizomycotina</taxon>
        <taxon>Sordariomycetes</taxon>
        <taxon>Hypocreomycetidae</taxon>
        <taxon>Glomerellales</taxon>
        <taxon>Glomerellaceae</taxon>
        <taxon>Colletotrichum</taxon>
        <taxon>Colletotrichum gloeosporioides species complex</taxon>
    </lineage>
</organism>
<keyword evidence="1" id="KW-0147">Chitin-binding</keyword>
<reference evidence="3 4" key="1">
    <citation type="submission" date="2019-12" db="EMBL/GenBank/DDBJ databases">
        <title>A genome sequence resource for the geographically widespread anthracnose pathogen Colletotrichum asianum.</title>
        <authorList>
            <person name="Meng Y."/>
        </authorList>
    </citation>
    <scope>NUCLEOTIDE SEQUENCE [LARGE SCALE GENOMIC DNA]</scope>
    <source>
        <strain evidence="3 4">ICMP 18580</strain>
    </source>
</reference>
<dbReference type="GO" id="GO:0016787">
    <property type="term" value="F:hydrolase activity"/>
    <property type="evidence" value="ECO:0007669"/>
    <property type="project" value="UniProtKB-KW"/>
</dbReference>
<gene>
    <name evidence="3" type="ORF">GQ607_008206</name>
</gene>
<proteinExistence type="predicted"/>
<dbReference type="SUPFAM" id="SSF57016">
    <property type="entry name" value="Plant lectins/antimicrobial peptides"/>
    <property type="match status" value="1"/>
</dbReference>